<dbReference type="WBParaSite" id="BXY_0705000.1">
    <property type="protein sequence ID" value="BXY_0705000.1"/>
    <property type="gene ID" value="BXY_0705000"/>
</dbReference>
<evidence type="ECO:0000313" key="2">
    <source>
        <dbReference type="EMBL" id="CAD5212340.1"/>
    </source>
</evidence>
<reference evidence="2" key="2">
    <citation type="submission" date="2020-09" db="EMBL/GenBank/DDBJ databases">
        <authorList>
            <person name="Kikuchi T."/>
        </authorList>
    </citation>
    <scope>NUCLEOTIDE SEQUENCE</scope>
    <source>
        <strain evidence="2">Ka4C1</strain>
    </source>
</reference>
<evidence type="ECO:0000313" key="5">
    <source>
        <dbReference type="WBParaSite" id="BXY_0705000.1"/>
    </source>
</evidence>
<keyword evidence="1" id="KW-1133">Transmembrane helix</keyword>
<feature type="transmembrane region" description="Helical" evidence="1">
    <location>
        <begin position="7"/>
        <end position="25"/>
    </location>
</feature>
<accession>A0A1I7S221</accession>
<evidence type="ECO:0000313" key="4">
    <source>
        <dbReference type="Proteomes" id="UP000659654"/>
    </source>
</evidence>
<evidence type="ECO:0000313" key="3">
    <source>
        <dbReference type="Proteomes" id="UP000095284"/>
    </source>
</evidence>
<keyword evidence="1" id="KW-0472">Membrane</keyword>
<evidence type="ECO:0000256" key="1">
    <source>
        <dbReference type="SAM" id="Phobius"/>
    </source>
</evidence>
<gene>
    <name evidence="2" type="ORF">BXYJ_LOCUS2871</name>
</gene>
<sequence length="104" mass="11869">MLPLIQTILYACLALFGIVSFVAIYDEDYGEATDKERSVRASVEMFPAKPFRQPKKVRKPPTAELIDESMCAHLRRRKMMGTIRERKTKIDGPCNCIVSYDKAV</sequence>
<dbReference type="Proteomes" id="UP000095284">
    <property type="component" value="Unplaced"/>
</dbReference>
<dbReference type="EMBL" id="CAJFCV020000001">
    <property type="protein sequence ID" value="CAG9090316.1"/>
    <property type="molecule type" value="Genomic_DNA"/>
</dbReference>
<dbReference type="Proteomes" id="UP000582659">
    <property type="component" value="Unassembled WGS sequence"/>
</dbReference>
<dbReference type="Proteomes" id="UP000659654">
    <property type="component" value="Unassembled WGS sequence"/>
</dbReference>
<reference evidence="5" key="1">
    <citation type="submission" date="2016-11" db="UniProtKB">
        <authorList>
            <consortium name="WormBaseParasite"/>
        </authorList>
    </citation>
    <scope>IDENTIFICATION</scope>
</reference>
<name>A0A1I7S221_BURXY</name>
<proteinExistence type="predicted"/>
<protein>
    <submittedName>
        <fullName evidence="2">(pine wood nematode) hypothetical protein</fullName>
    </submittedName>
</protein>
<dbReference type="EMBL" id="CAJFDI010000001">
    <property type="protein sequence ID" value="CAD5212340.1"/>
    <property type="molecule type" value="Genomic_DNA"/>
</dbReference>
<dbReference type="AlphaFoldDB" id="A0A1I7S221"/>
<keyword evidence="1" id="KW-0812">Transmembrane</keyword>
<organism evidence="3 5">
    <name type="scientific">Bursaphelenchus xylophilus</name>
    <name type="common">Pinewood nematode worm</name>
    <name type="synonym">Aphelenchoides xylophilus</name>
    <dbReference type="NCBI Taxonomy" id="6326"/>
    <lineage>
        <taxon>Eukaryota</taxon>
        <taxon>Metazoa</taxon>
        <taxon>Ecdysozoa</taxon>
        <taxon>Nematoda</taxon>
        <taxon>Chromadorea</taxon>
        <taxon>Rhabditida</taxon>
        <taxon>Tylenchina</taxon>
        <taxon>Tylenchomorpha</taxon>
        <taxon>Aphelenchoidea</taxon>
        <taxon>Aphelenchoididae</taxon>
        <taxon>Bursaphelenchus</taxon>
    </lineage>
</organism>
<keyword evidence="4" id="KW-1185">Reference proteome</keyword>